<keyword evidence="2" id="KW-1185">Reference proteome</keyword>
<sequence>MVVTEGVEAPCDALLGKELTSVFTRQGQRVLCGQLEADVETTEGKLNRIYGENITIPWEVSGDLLTAAFEISDGVEMPVFLFRREFGLSHELQGACLRDERGLLG</sequence>
<dbReference type="RefSeq" id="WP_380009510.1">
    <property type="nucleotide sequence ID" value="NZ_JBHLYR010000031.1"/>
</dbReference>
<gene>
    <name evidence="1" type="ORF">ACFFLM_11080</name>
</gene>
<dbReference type="Proteomes" id="UP001589733">
    <property type="component" value="Unassembled WGS sequence"/>
</dbReference>
<feature type="non-terminal residue" evidence="1">
    <location>
        <position position="105"/>
    </location>
</feature>
<organism evidence="1 2">
    <name type="scientific">Deinococcus oregonensis</name>
    <dbReference type="NCBI Taxonomy" id="1805970"/>
    <lineage>
        <taxon>Bacteria</taxon>
        <taxon>Thermotogati</taxon>
        <taxon>Deinococcota</taxon>
        <taxon>Deinococci</taxon>
        <taxon>Deinococcales</taxon>
        <taxon>Deinococcaceae</taxon>
        <taxon>Deinococcus</taxon>
    </lineage>
</organism>
<protein>
    <submittedName>
        <fullName evidence="1">Uncharacterized protein</fullName>
    </submittedName>
</protein>
<name>A0ABV6B0I7_9DEIO</name>
<evidence type="ECO:0000313" key="1">
    <source>
        <dbReference type="EMBL" id="MFB9992510.1"/>
    </source>
</evidence>
<dbReference type="EMBL" id="JBHLYR010000031">
    <property type="protein sequence ID" value="MFB9992510.1"/>
    <property type="molecule type" value="Genomic_DNA"/>
</dbReference>
<evidence type="ECO:0000313" key="2">
    <source>
        <dbReference type="Proteomes" id="UP001589733"/>
    </source>
</evidence>
<reference evidence="1 2" key="1">
    <citation type="submission" date="2024-09" db="EMBL/GenBank/DDBJ databases">
        <authorList>
            <person name="Sun Q."/>
            <person name="Mori K."/>
        </authorList>
    </citation>
    <scope>NUCLEOTIDE SEQUENCE [LARGE SCALE GENOMIC DNA]</scope>
    <source>
        <strain evidence="1 2">JCM 13503</strain>
    </source>
</reference>
<accession>A0ABV6B0I7</accession>
<comment type="caution">
    <text evidence="1">The sequence shown here is derived from an EMBL/GenBank/DDBJ whole genome shotgun (WGS) entry which is preliminary data.</text>
</comment>
<proteinExistence type="predicted"/>